<dbReference type="AlphaFoldDB" id="A0A918YJD2"/>
<name>A0A918YJD2_9ACTN</name>
<gene>
    <name evidence="2" type="ORF">GCM10010339_39990</name>
</gene>
<reference evidence="2" key="1">
    <citation type="journal article" date="2014" name="Int. J. Syst. Evol. Microbiol.">
        <title>Complete genome sequence of Corynebacterium casei LMG S-19264T (=DSM 44701T), isolated from a smear-ripened cheese.</title>
        <authorList>
            <consortium name="US DOE Joint Genome Institute (JGI-PGF)"/>
            <person name="Walter F."/>
            <person name="Albersmeier A."/>
            <person name="Kalinowski J."/>
            <person name="Ruckert C."/>
        </authorList>
    </citation>
    <scope>NUCLEOTIDE SEQUENCE</scope>
    <source>
        <strain evidence="2">JCM 4714</strain>
    </source>
</reference>
<protein>
    <submittedName>
        <fullName evidence="2">Uncharacterized protein</fullName>
    </submittedName>
</protein>
<comment type="caution">
    <text evidence="2">The sequence shown here is derived from an EMBL/GenBank/DDBJ whole genome shotgun (WGS) entry which is preliminary data.</text>
</comment>
<evidence type="ECO:0000313" key="2">
    <source>
        <dbReference type="EMBL" id="GHE05188.1"/>
    </source>
</evidence>
<evidence type="ECO:0000313" key="3">
    <source>
        <dbReference type="Proteomes" id="UP000655443"/>
    </source>
</evidence>
<organism evidence="2 3">
    <name type="scientific">Streptomyces alanosinicus</name>
    <dbReference type="NCBI Taxonomy" id="68171"/>
    <lineage>
        <taxon>Bacteria</taxon>
        <taxon>Bacillati</taxon>
        <taxon>Actinomycetota</taxon>
        <taxon>Actinomycetes</taxon>
        <taxon>Kitasatosporales</taxon>
        <taxon>Streptomycetaceae</taxon>
        <taxon>Streptomyces</taxon>
    </lineage>
</organism>
<dbReference type="Proteomes" id="UP000655443">
    <property type="component" value="Unassembled WGS sequence"/>
</dbReference>
<evidence type="ECO:0000256" key="1">
    <source>
        <dbReference type="SAM" id="MobiDB-lite"/>
    </source>
</evidence>
<reference evidence="2" key="2">
    <citation type="submission" date="2020-09" db="EMBL/GenBank/DDBJ databases">
        <authorList>
            <person name="Sun Q."/>
            <person name="Ohkuma M."/>
        </authorList>
    </citation>
    <scope>NUCLEOTIDE SEQUENCE</scope>
    <source>
        <strain evidence="2">JCM 4714</strain>
    </source>
</reference>
<proteinExistence type="predicted"/>
<keyword evidence="3" id="KW-1185">Reference proteome</keyword>
<feature type="region of interest" description="Disordered" evidence="1">
    <location>
        <begin position="141"/>
        <end position="169"/>
    </location>
</feature>
<dbReference type="EMBL" id="BMVG01000008">
    <property type="protein sequence ID" value="GHE05188.1"/>
    <property type="molecule type" value="Genomic_DNA"/>
</dbReference>
<accession>A0A918YJD2</accession>
<sequence>MHLGSQRLDGGRVVLVDMGAFAVVGQIAEHVAQVEDGQPGETQAGDEAAQFVGVRVDAVVGDVDDIAEDMSVGADDDAGAGRVDPLDVRAEPVQEAEGAAIRRRWCGNAAAGAGPGSVVRWWGRSRLRIAALTLVMRWSGGSSGERAYGSPKSVRTGRQGWLPGHRRRS</sequence>